<keyword evidence="1" id="KW-0732">Signal</keyword>
<feature type="signal peptide" evidence="1">
    <location>
        <begin position="1"/>
        <end position="22"/>
    </location>
</feature>
<dbReference type="Proteomes" id="UP000605013">
    <property type="component" value="Unassembled WGS sequence"/>
</dbReference>
<feature type="chain" id="PRO_5046109791" description="Lipoprotein" evidence="1">
    <location>
        <begin position="23"/>
        <end position="99"/>
    </location>
</feature>
<accession>A0ABS1WH45</accession>
<comment type="caution">
    <text evidence="2">The sequence shown here is derived from an EMBL/GenBank/DDBJ whole genome shotgun (WGS) entry which is preliminary data.</text>
</comment>
<proteinExistence type="predicted"/>
<gene>
    <name evidence="2" type="ORF">JAO71_01385</name>
</gene>
<keyword evidence="3" id="KW-1185">Reference proteome</keyword>
<evidence type="ECO:0000256" key="1">
    <source>
        <dbReference type="SAM" id="SignalP"/>
    </source>
</evidence>
<evidence type="ECO:0000313" key="2">
    <source>
        <dbReference type="EMBL" id="MBL7558439.1"/>
    </source>
</evidence>
<evidence type="ECO:0000313" key="3">
    <source>
        <dbReference type="Proteomes" id="UP000605013"/>
    </source>
</evidence>
<reference evidence="2 3" key="1">
    <citation type="submission" date="2020-12" db="EMBL/GenBank/DDBJ databases">
        <title>Olleya sediminilitoris sp. nov., isolated from a tidal flat.</title>
        <authorList>
            <person name="Park S."/>
            <person name="Yoon J.-H."/>
        </authorList>
    </citation>
    <scope>NUCLEOTIDE SEQUENCE [LARGE SCALE GENOMIC DNA]</scope>
    <source>
        <strain evidence="2 3">YSTF-M6</strain>
    </source>
</reference>
<name>A0ABS1WH45_9FLAO</name>
<dbReference type="PROSITE" id="PS51257">
    <property type="entry name" value="PROKAR_LIPOPROTEIN"/>
    <property type="match status" value="1"/>
</dbReference>
<evidence type="ECO:0008006" key="4">
    <source>
        <dbReference type="Google" id="ProtNLM"/>
    </source>
</evidence>
<sequence>MKKLLVLSVASLFLTTSCGTMGVVSTPSDYKTAGKEVSVVKKGVNIFGLTPMDVQKESGNALSELNGKCSNGVTNIRTTVSGKAFIVGFEKLEISGNCN</sequence>
<dbReference type="EMBL" id="JAEMEF010000001">
    <property type="protein sequence ID" value="MBL7558439.1"/>
    <property type="molecule type" value="Genomic_DNA"/>
</dbReference>
<dbReference type="RefSeq" id="WP_028288896.1">
    <property type="nucleotide sequence ID" value="NZ_JAEMEF010000001.1"/>
</dbReference>
<organism evidence="2 3">
    <name type="scientific">Olleya sediminilitoris</name>
    <dbReference type="NCBI Taxonomy" id="2795739"/>
    <lineage>
        <taxon>Bacteria</taxon>
        <taxon>Pseudomonadati</taxon>
        <taxon>Bacteroidota</taxon>
        <taxon>Flavobacteriia</taxon>
        <taxon>Flavobacteriales</taxon>
        <taxon>Flavobacteriaceae</taxon>
    </lineage>
</organism>
<protein>
    <recommendedName>
        <fullName evidence="4">Lipoprotein</fullName>
    </recommendedName>
</protein>